<dbReference type="KEGG" id="cser:CCO03_02500"/>
<proteinExistence type="predicted"/>
<organism evidence="1 2">
    <name type="scientific">Comamonas serinivorans</name>
    <dbReference type="NCBI Taxonomy" id="1082851"/>
    <lineage>
        <taxon>Bacteria</taxon>
        <taxon>Pseudomonadati</taxon>
        <taxon>Pseudomonadota</taxon>
        <taxon>Betaproteobacteria</taxon>
        <taxon>Burkholderiales</taxon>
        <taxon>Comamonadaceae</taxon>
        <taxon>Comamonas</taxon>
    </lineage>
</organism>
<dbReference type="EMBL" id="CP021455">
    <property type="protein sequence ID" value="ARU03705.1"/>
    <property type="molecule type" value="Genomic_DNA"/>
</dbReference>
<evidence type="ECO:0000313" key="1">
    <source>
        <dbReference type="EMBL" id="ARU03705.1"/>
    </source>
</evidence>
<dbReference type="AlphaFoldDB" id="A0A1Y0EJ95"/>
<reference evidence="1 2" key="1">
    <citation type="submission" date="2017-05" db="EMBL/GenBank/DDBJ databases">
        <authorList>
            <person name="Song R."/>
            <person name="Chenine A.L."/>
            <person name="Ruprecht R.M."/>
        </authorList>
    </citation>
    <scope>NUCLEOTIDE SEQUENCE [LARGE SCALE GENOMIC DNA]</scope>
    <source>
        <strain evidence="1 2">DSM 26136</strain>
    </source>
</reference>
<accession>A0A1Y0EJ95</accession>
<protein>
    <submittedName>
        <fullName evidence="1">Uncharacterized protein</fullName>
    </submittedName>
</protein>
<name>A0A1Y0EJ95_9BURK</name>
<gene>
    <name evidence="1" type="ORF">CCO03_02500</name>
</gene>
<sequence>MQIGCAMGFGHAAWNVGILQGNVMVLQAPLAFWQGACMATPRPNRAERARRLAGTGLTRRANLNPAA</sequence>
<keyword evidence="2" id="KW-1185">Reference proteome</keyword>
<dbReference type="Proteomes" id="UP000196138">
    <property type="component" value="Chromosome"/>
</dbReference>
<evidence type="ECO:0000313" key="2">
    <source>
        <dbReference type="Proteomes" id="UP000196138"/>
    </source>
</evidence>